<feature type="transmembrane region" description="Helical" evidence="1">
    <location>
        <begin position="20"/>
        <end position="40"/>
    </location>
</feature>
<organism evidence="2 3">
    <name type="scientific">Halopseudomonas oceani</name>
    <dbReference type="NCBI Taxonomy" id="1708783"/>
    <lineage>
        <taxon>Bacteria</taxon>
        <taxon>Pseudomonadati</taxon>
        <taxon>Pseudomonadota</taxon>
        <taxon>Gammaproteobacteria</taxon>
        <taxon>Pseudomonadales</taxon>
        <taxon>Pseudomonadaceae</taxon>
        <taxon>Halopseudomonas</taxon>
    </lineage>
</organism>
<dbReference type="RefSeq" id="WP_104739300.1">
    <property type="nucleotide sequence ID" value="NZ_BMHR01000015.1"/>
</dbReference>
<feature type="transmembrane region" description="Helical" evidence="1">
    <location>
        <begin position="60"/>
        <end position="78"/>
    </location>
</feature>
<reference evidence="2 3" key="1">
    <citation type="submission" date="2018-01" db="EMBL/GenBank/DDBJ databases">
        <title>Draft genome of the type strain Pseudomonas oceani DSM 100277 isolated from the deep water in Okinawa trough, northwestern Pacific Ocean.</title>
        <authorList>
            <person name="Gomila M."/>
            <person name="Mulet M."/>
            <person name="Garcia-Valdes E."/>
            <person name="Lalucat J."/>
        </authorList>
    </citation>
    <scope>NUCLEOTIDE SEQUENCE [LARGE SCALE GENOMIC DNA]</scope>
    <source>
        <strain evidence="2 3">DSM 100277</strain>
    </source>
</reference>
<feature type="transmembrane region" description="Helical" evidence="1">
    <location>
        <begin position="90"/>
        <end position="107"/>
    </location>
</feature>
<proteinExistence type="predicted"/>
<keyword evidence="1" id="KW-1133">Transmembrane helix</keyword>
<dbReference type="AlphaFoldDB" id="A0A2P4ES77"/>
<gene>
    <name evidence="2" type="ORF">C1949_15080</name>
</gene>
<sequence>MTRAAVGSDRRDGGRVAWQLLLTLWVGSVWSLHFVFLPALEQSGLAPLLVDDAAAMLRPAVLGLSAAAILAQLVLLALRMRSAIWQDLRAQVMVLAIVAVGAFFLFREVGQPLMAMISYLVVAFAGLVLAVQPRPDESTGEK</sequence>
<keyword evidence="3" id="KW-1185">Reference proteome</keyword>
<keyword evidence="1" id="KW-0812">Transmembrane</keyword>
<dbReference type="EMBL" id="PPSK01000017">
    <property type="protein sequence ID" value="POB01840.1"/>
    <property type="molecule type" value="Genomic_DNA"/>
</dbReference>
<evidence type="ECO:0000313" key="3">
    <source>
        <dbReference type="Proteomes" id="UP000243451"/>
    </source>
</evidence>
<accession>A0A2P4ES77</accession>
<dbReference type="OrthoDB" id="6894044at2"/>
<feature type="transmembrane region" description="Helical" evidence="1">
    <location>
        <begin position="113"/>
        <end position="131"/>
    </location>
</feature>
<evidence type="ECO:0000256" key="1">
    <source>
        <dbReference type="SAM" id="Phobius"/>
    </source>
</evidence>
<keyword evidence="1" id="KW-0472">Membrane</keyword>
<name>A0A2P4ES77_9GAMM</name>
<protein>
    <submittedName>
        <fullName evidence="2">DUF4149 domain-containing protein</fullName>
    </submittedName>
</protein>
<evidence type="ECO:0000313" key="2">
    <source>
        <dbReference type="EMBL" id="POB01840.1"/>
    </source>
</evidence>
<comment type="caution">
    <text evidence="2">The sequence shown here is derived from an EMBL/GenBank/DDBJ whole genome shotgun (WGS) entry which is preliminary data.</text>
</comment>
<dbReference type="Proteomes" id="UP000243451">
    <property type="component" value="Unassembled WGS sequence"/>
</dbReference>